<dbReference type="Pfam" id="PF12784">
    <property type="entry name" value="PDDEXK_2"/>
    <property type="match status" value="1"/>
</dbReference>
<sequence length="304" mass="35412">MQDKFINLFTDFGFKKLFGEEPNKDLLISFLNTLLPEKHRIQDLQFTKNEYQGANALDRKAIFDLSCTSSTGERFIVELQKAKQNYFKDRSLYYATFPIQEQAQRGDWDYKLTAVYTVGILDFVFDEDRREDDHEVVHFIQLKNQSGHVFYDKLTFIYLTLPHFQKTRGELRTLQDKWFYIFRHLHELQEIPPELQEAIFLKLFAVANIAQFSPIERQVYEDSLKYYRDLKNVTDTARDEGWQEGKAEGKAEGMAEKAKEVACHLLRLGIISEAEIASMTGLAIDTIQQLRLQIAADTPDALGE</sequence>
<organism evidence="2">
    <name type="scientific">Thiothrix subterranea</name>
    <dbReference type="NCBI Taxonomy" id="2735563"/>
    <lineage>
        <taxon>Bacteria</taxon>
        <taxon>Pseudomonadati</taxon>
        <taxon>Pseudomonadota</taxon>
        <taxon>Gammaproteobacteria</taxon>
        <taxon>Thiotrichales</taxon>
        <taxon>Thiotrichaceae</taxon>
        <taxon>Thiothrix</taxon>
    </lineage>
</organism>
<accession>A0AA51QXS0</accession>
<proteinExistence type="predicted"/>
<reference evidence="2 3" key="1">
    <citation type="submission" date="2023-08" db="EMBL/GenBank/DDBJ databases">
        <title>New molecular markers tilS and rpoB for phylogenetic and monitoring studies of the genus Thiothrix biodiversity.</title>
        <authorList>
            <person name="Ravin N.V."/>
            <person name="Smolyakov D."/>
            <person name="Markov N.D."/>
            <person name="Beletsky A.V."/>
            <person name="Mardanov A.V."/>
            <person name="Rudenko T.S."/>
            <person name="Grabovich M.Y."/>
        </authorList>
    </citation>
    <scope>NUCLEOTIDE SEQUENCE</scope>
    <source>
        <strain evidence="2">DNT52</strain>
        <strain evidence="1 3">H33</strain>
    </source>
</reference>
<dbReference type="EMBL" id="JAVFKN010000005">
    <property type="protein sequence ID" value="MDQ5768046.1"/>
    <property type="molecule type" value="Genomic_DNA"/>
</dbReference>
<protein>
    <submittedName>
        <fullName evidence="2">Rpn family recombination-promoting nuclease/putative transposase</fullName>
    </submittedName>
</protein>
<dbReference type="AlphaFoldDB" id="A0AA51QXS0"/>
<evidence type="ECO:0000313" key="3">
    <source>
        <dbReference type="Proteomes" id="UP001223336"/>
    </source>
</evidence>
<dbReference type="RefSeq" id="WP_308134142.1">
    <property type="nucleotide sequence ID" value="NZ_CP133197.1"/>
</dbReference>
<name>A0AA51QXS0_9GAMM</name>
<dbReference type="Proteomes" id="UP001223336">
    <property type="component" value="Unassembled WGS sequence"/>
</dbReference>
<dbReference type="Proteomes" id="UP001229862">
    <property type="component" value="Chromosome"/>
</dbReference>
<dbReference type="EMBL" id="CP133217">
    <property type="protein sequence ID" value="WML85192.1"/>
    <property type="molecule type" value="Genomic_DNA"/>
</dbReference>
<keyword evidence="3" id="KW-1185">Reference proteome</keyword>
<dbReference type="PANTHER" id="PTHR41317">
    <property type="entry name" value="PD-(D_E)XK NUCLEASE FAMILY TRANSPOSASE"/>
    <property type="match status" value="1"/>
</dbReference>
<gene>
    <name evidence="1" type="ORF">RCC75_05875</name>
    <name evidence="2" type="ORF">RCG00_12850</name>
</gene>
<dbReference type="NCBIfam" id="TIGR01784">
    <property type="entry name" value="T_den_put_tspse"/>
    <property type="match status" value="1"/>
</dbReference>
<dbReference type="InterPro" id="IPR010106">
    <property type="entry name" value="RpnA"/>
</dbReference>
<dbReference type="PANTHER" id="PTHR41317:SF1">
    <property type="entry name" value="PD-(D_E)XK NUCLEASE FAMILY TRANSPOSASE"/>
    <property type="match status" value="1"/>
</dbReference>
<evidence type="ECO:0000313" key="1">
    <source>
        <dbReference type="EMBL" id="MDQ5768046.1"/>
    </source>
</evidence>
<evidence type="ECO:0000313" key="2">
    <source>
        <dbReference type="EMBL" id="WML85192.1"/>
    </source>
</evidence>